<dbReference type="AlphaFoldDB" id="F3PYE7"/>
<reference evidence="1 2" key="1">
    <citation type="submission" date="2011-02" db="EMBL/GenBank/DDBJ databases">
        <authorList>
            <person name="Weinstock G."/>
            <person name="Sodergren E."/>
            <person name="Clifton S."/>
            <person name="Fulton L."/>
            <person name="Fulton B."/>
            <person name="Courtney L."/>
            <person name="Fronick C."/>
            <person name="Harrison M."/>
            <person name="Strong C."/>
            <person name="Farmer C."/>
            <person name="Delahaunty K."/>
            <person name="Markovic C."/>
            <person name="Hall O."/>
            <person name="Minx P."/>
            <person name="Tomlinson C."/>
            <person name="Mitreva M."/>
            <person name="Hou S."/>
            <person name="Chen J."/>
            <person name="Wollam A."/>
            <person name="Pepin K.H."/>
            <person name="Johnson M."/>
            <person name="Bhonagiri V."/>
            <person name="Zhang X."/>
            <person name="Suruliraj S."/>
            <person name="Warren W."/>
            <person name="Chinwalla A."/>
            <person name="Mardis E.R."/>
            <person name="Wilson R.K."/>
        </authorList>
    </citation>
    <scope>NUCLEOTIDE SEQUENCE [LARGE SCALE GENOMIC DNA]</scope>
    <source>
        <strain evidence="1 2">YIT 12057</strain>
    </source>
</reference>
<protein>
    <submittedName>
        <fullName evidence="1">Uncharacterized protein</fullName>
    </submittedName>
</protein>
<keyword evidence="2" id="KW-1185">Reference proteome</keyword>
<evidence type="ECO:0000313" key="2">
    <source>
        <dbReference type="Proteomes" id="UP000003416"/>
    </source>
</evidence>
<dbReference type="EMBL" id="AFBN01000109">
    <property type="protein sequence ID" value="EGF50368.1"/>
    <property type="molecule type" value="Genomic_DNA"/>
</dbReference>
<sequence>MCKSSDYFVYSLSFASENSMGDLHLPGLFGLGRHVKGGKEVVVDKWENE</sequence>
<evidence type="ECO:0000313" key="1">
    <source>
        <dbReference type="EMBL" id="EGF50368.1"/>
    </source>
</evidence>
<organism evidence="1 2">
    <name type="scientific">Bacteroides fluxus YIT 12057</name>
    <dbReference type="NCBI Taxonomy" id="763034"/>
    <lineage>
        <taxon>Bacteria</taxon>
        <taxon>Pseudomonadati</taxon>
        <taxon>Bacteroidota</taxon>
        <taxon>Bacteroidia</taxon>
        <taxon>Bacteroidales</taxon>
        <taxon>Bacteroidaceae</taxon>
        <taxon>Bacteroides</taxon>
    </lineage>
</organism>
<dbReference type="STRING" id="763034.HMPREF9446_03795"/>
<accession>F3PYE7</accession>
<name>F3PYE7_9BACE</name>
<dbReference type="Proteomes" id="UP000003416">
    <property type="component" value="Unassembled WGS sequence"/>
</dbReference>
<proteinExistence type="predicted"/>
<gene>
    <name evidence="1" type="ORF">HMPREF9446_03795</name>
</gene>
<comment type="caution">
    <text evidence="1">The sequence shown here is derived from an EMBL/GenBank/DDBJ whole genome shotgun (WGS) entry which is preliminary data.</text>
</comment>
<dbReference type="HOGENOM" id="CLU_3132272_0_0_10"/>